<protein>
    <submittedName>
        <fullName evidence="1">Uncharacterized protein</fullName>
    </submittedName>
</protein>
<organism evidence="1">
    <name type="scientific">uncultured Caudovirales phage</name>
    <dbReference type="NCBI Taxonomy" id="2100421"/>
    <lineage>
        <taxon>Viruses</taxon>
        <taxon>Duplodnaviria</taxon>
        <taxon>Heunggongvirae</taxon>
        <taxon>Uroviricota</taxon>
        <taxon>Caudoviricetes</taxon>
        <taxon>Peduoviridae</taxon>
        <taxon>Maltschvirus</taxon>
        <taxon>Maltschvirus maltsch</taxon>
    </lineage>
</organism>
<accession>A0A6J5T824</accession>
<dbReference type="EMBL" id="LR797817">
    <property type="protein sequence ID" value="CAB4240808.1"/>
    <property type="molecule type" value="Genomic_DNA"/>
</dbReference>
<evidence type="ECO:0000313" key="1">
    <source>
        <dbReference type="EMBL" id="CAB4240808.1"/>
    </source>
</evidence>
<gene>
    <name evidence="1" type="ORF">UFOVP24_1</name>
</gene>
<reference evidence="1" key="1">
    <citation type="submission" date="2020-05" db="EMBL/GenBank/DDBJ databases">
        <authorList>
            <person name="Chiriac C."/>
            <person name="Salcher M."/>
            <person name="Ghai R."/>
            <person name="Kavagutti S V."/>
        </authorList>
    </citation>
    <scope>NUCLEOTIDE SEQUENCE</scope>
</reference>
<sequence length="85" mass="9302">MTQEALKLALDGITKVPTLTHGLMVKLVDVEAAIKEAFAQTQEPVAWKLMPRDATDAMLKAMDECSTEGYDERLYAGHAASVYMA</sequence>
<feature type="non-terminal residue" evidence="1">
    <location>
        <position position="85"/>
    </location>
</feature>
<name>A0A6J5T824_9CAUD</name>
<proteinExistence type="predicted"/>